<evidence type="ECO:0000313" key="3">
    <source>
        <dbReference type="Proteomes" id="UP001524435"/>
    </source>
</evidence>
<sequence length="206" mass="23145">MKKCAVLVYDLCSNYEMSVALSALYQCGKEIVVFAKKEVVISEEGLHIKADQLLDELRIEEFDSLLLPGCMNLTEVIDDEAILAFVRSFRSLPIGAISSSPLLLLKAGVLGTRKVIAGIDKTELPEAGYFRKEELEAIIDVHDLDHTKECIRVEPNLITTVGGYFVAFGLLFAQMVGCTPHPGWYGKEETLQLRSYEQDELRKMWR</sequence>
<proteinExistence type="predicted"/>
<dbReference type="Gene3D" id="3.40.50.880">
    <property type="match status" value="1"/>
</dbReference>
<dbReference type="Proteomes" id="UP001524435">
    <property type="component" value="Unassembled WGS sequence"/>
</dbReference>
<feature type="domain" description="DJ-1/PfpI" evidence="1">
    <location>
        <begin position="2"/>
        <end position="134"/>
    </location>
</feature>
<name>A0ABT1SHX2_9FIRM</name>
<dbReference type="RefSeq" id="WP_256197254.1">
    <property type="nucleotide sequence ID" value="NZ_JANGCH010000001.1"/>
</dbReference>
<accession>A0ABT1SHX2</accession>
<keyword evidence="3" id="KW-1185">Reference proteome</keyword>
<gene>
    <name evidence="2" type="ORF">NE663_00865</name>
</gene>
<organism evidence="2 3">
    <name type="scientific">Massilicoli timonensis</name>
    <dbReference type="NCBI Taxonomy" id="2015901"/>
    <lineage>
        <taxon>Bacteria</taxon>
        <taxon>Bacillati</taxon>
        <taxon>Bacillota</taxon>
        <taxon>Erysipelotrichia</taxon>
        <taxon>Erysipelotrichales</taxon>
        <taxon>Erysipelotrichaceae</taxon>
        <taxon>Massilicoli</taxon>
    </lineage>
</organism>
<evidence type="ECO:0000259" key="1">
    <source>
        <dbReference type="Pfam" id="PF01965"/>
    </source>
</evidence>
<evidence type="ECO:0000313" key="2">
    <source>
        <dbReference type="EMBL" id="MCQ5120808.1"/>
    </source>
</evidence>
<dbReference type="Pfam" id="PF01965">
    <property type="entry name" value="DJ-1_PfpI"/>
    <property type="match status" value="1"/>
</dbReference>
<dbReference type="InterPro" id="IPR029062">
    <property type="entry name" value="Class_I_gatase-like"/>
</dbReference>
<dbReference type="InterPro" id="IPR002818">
    <property type="entry name" value="DJ-1/PfpI"/>
</dbReference>
<comment type="caution">
    <text evidence="2">The sequence shown here is derived from an EMBL/GenBank/DDBJ whole genome shotgun (WGS) entry which is preliminary data.</text>
</comment>
<dbReference type="EMBL" id="JANGCH010000001">
    <property type="protein sequence ID" value="MCQ5120808.1"/>
    <property type="molecule type" value="Genomic_DNA"/>
</dbReference>
<reference evidence="2 3" key="1">
    <citation type="submission" date="2022-06" db="EMBL/GenBank/DDBJ databases">
        <title>Isolation of gut microbiota from human fecal samples.</title>
        <authorList>
            <person name="Pamer E.G."/>
            <person name="Barat B."/>
            <person name="Waligurski E."/>
            <person name="Medina S."/>
            <person name="Paddock L."/>
            <person name="Mostad J."/>
        </authorList>
    </citation>
    <scope>NUCLEOTIDE SEQUENCE [LARGE SCALE GENOMIC DNA]</scope>
    <source>
        <strain evidence="2 3">DFI.6.1</strain>
    </source>
</reference>
<protein>
    <submittedName>
        <fullName evidence="2">DJ-1/PfpI family protein</fullName>
    </submittedName>
</protein>
<dbReference type="SUPFAM" id="SSF52317">
    <property type="entry name" value="Class I glutamine amidotransferase-like"/>
    <property type="match status" value="1"/>
</dbReference>